<evidence type="ECO:0000313" key="1">
    <source>
        <dbReference type="EMBL" id="KAA8564416.1"/>
    </source>
</evidence>
<protein>
    <submittedName>
        <fullName evidence="1">Uncharacterized protein</fullName>
    </submittedName>
</protein>
<organism evidence="1 2">
    <name type="scientific">Monilinia fructicola</name>
    <name type="common">Brown rot fungus</name>
    <name type="synonym">Ciboria fructicola</name>
    <dbReference type="NCBI Taxonomy" id="38448"/>
    <lineage>
        <taxon>Eukaryota</taxon>
        <taxon>Fungi</taxon>
        <taxon>Dikarya</taxon>
        <taxon>Ascomycota</taxon>
        <taxon>Pezizomycotina</taxon>
        <taxon>Leotiomycetes</taxon>
        <taxon>Helotiales</taxon>
        <taxon>Sclerotiniaceae</taxon>
        <taxon>Monilinia</taxon>
    </lineage>
</organism>
<dbReference type="AlphaFoldDB" id="A0A5M9J9T9"/>
<comment type="caution">
    <text evidence="1">The sequence shown here is derived from an EMBL/GenBank/DDBJ whole genome shotgun (WGS) entry which is preliminary data.</text>
</comment>
<proteinExistence type="predicted"/>
<dbReference type="EMBL" id="VICG01000015">
    <property type="protein sequence ID" value="KAA8564416.1"/>
    <property type="molecule type" value="Genomic_DNA"/>
</dbReference>
<sequence length="156" mass="16603">MASGVSIVAASTLPPTLAALPESNVATASGMYPFLRSFSYICGVTAPPIVLDGQIQKYAQRIGNADVQAQSANKAGGIWAGERRVEYDIPFRSQGDGYWGICGRVTDCVAELRQELDTVYVYGLDEGSKDKTNGDSEAGGHDMVPLATLKQAQQEI</sequence>
<name>A0A5M9J9T9_MONFR</name>
<dbReference type="Proteomes" id="UP000322873">
    <property type="component" value="Unassembled WGS sequence"/>
</dbReference>
<accession>A0A5M9J9T9</accession>
<reference evidence="1 2" key="1">
    <citation type="submission" date="2019-06" db="EMBL/GenBank/DDBJ databases">
        <title>Genome Sequence of the Brown Rot Fungal Pathogen Monilinia fructicola.</title>
        <authorList>
            <person name="De Miccolis Angelini R.M."/>
            <person name="Landi L."/>
            <person name="Abate D."/>
            <person name="Pollastro S."/>
            <person name="Romanazzi G."/>
            <person name="Faretra F."/>
        </authorList>
    </citation>
    <scope>NUCLEOTIDE SEQUENCE [LARGE SCALE GENOMIC DNA]</scope>
    <source>
        <strain evidence="1 2">Mfrc123</strain>
    </source>
</reference>
<gene>
    <name evidence="1" type="ORF">EYC84_011354</name>
</gene>
<evidence type="ECO:0000313" key="2">
    <source>
        <dbReference type="Proteomes" id="UP000322873"/>
    </source>
</evidence>
<keyword evidence="2" id="KW-1185">Reference proteome</keyword>